<dbReference type="SUPFAM" id="SSF55469">
    <property type="entry name" value="FMN-dependent nitroreductase-like"/>
    <property type="match status" value="1"/>
</dbReference>
<dbReference type="Pfam" id="PF00881">
    <property type="entry name" value="Nitroreductase"/>
    <property type="match status" value="1"/>
</dbReference>
<evidence type="ECO:0000313" key="6">
    <source>
        <dbReference type="Proteomes" id="UP000005755"/>
    </source>
</evidence>
<evidence type="ECO:0000313" key="4">
    <source>
        <dbReference type="EMBL" id="BAM32063.1"/>
    </source>
</evidence>
<dbReference type="InterPro" id="IPR000415">
    <property type="entry name" value="Nitroreductase-like"/>
</dbReference>
<evidence type="ECO:0000259" key="3">
    <source>
        <dbReference type="Pfam" id="PF00881"/>
    </source>
</evidence>
<dbReference type="PANTHER" id="PTHR43673:SF10">
    <property type="entry name" value="NADH DEHYDROGENASE_NAD(P)H NITROREDUCTASE XCC3605-RELATED"/>
    <property type="match status" value="1"/>
</dbReference>
<dbReference type="EMBL" id="DS990392">
    <property type="protein sequence ID" value="EFR46604.1"/>
    <property type="molecule type" value="Genomic_DNA"/>
</dbReference>
<gene>
    <name evidence="4" type="ORF">HCBAA847_0825</name>
    <name evidence="5" type="ORF">HCCG_01151</name>
</gene>
<comment type="similarity">
    <text evidence="1">Belongs to the nitroreductase family.</text>
</comment>
<dbReference type="AlphaFoldDB" id="A0AAI8MM00"/>
<dbReference type="KEGG" id="hcb:HCBAA847_0825"/>
<dbReference type="Proteomes" id="UP000005755">
    <property type="component" value="Unassembled WGS sequence"/>
</dbReference>
<reference evidence="4 7" key="2">
    <citation type="journal article" date="2012" name="J. Bacteriol.">
        <title>Complete Genome Sequence of Helicobacter cinaedi Type Strain ATCC BAA-847.</title>
        <authorList>
            <person name="Miyoshi-Akiyama T."/>
            <person name="Takeshita N."/>
            <person name="Ohmagari N."/>
            <person name="Kirikae T."/>
        </authorList>
    </citation>
    <scope>NUCLEOTIDE SEQUENCE [LARGE SCALE GENOMIC DNA]</scope>
    <source>
        <strain evidence="4 7">ATCC BAA-847</strain>
    </source>
</reference>
<proteinExistence type="inferred from homology"/>
<organism evidence="4 7">
    <name type="scientific">Helicobacter cinaedi CCUG 18818 = ATCC BAA-847</name>
    <dbReference type="NCBI Taxonomy" id="537971"/>
    <lineage>
        <taxon>Bacteria</taxon>
        <taxon>Pseudomonadati</taxon>
        <taxon>Campylobacterota</taxon>
        <taxon>Epsilonproteobacteria</taxon>
        <taxon>Campylobacterales</taxon>
        <taxon>Helicobacteraceae</taxon>
        <taxon>Helicobacter</taxon>
    </lineage>
</organism>
<dbReference type="Gene3D" id="3.40.109.10">
    <property type="entry name" value="NADH Oxidase"/>
    <property type="match status" value="1"/>
</dbReference>
<evidence type="ECO:0000313" key="7">
    <source>
        <dbReference type="Proteomes" id="UP000006036"/>
    </source>
</evidence>
<dbReference type="InterPro" id="IPR029479">
    <property type="entry name" value="Nitroreductase"/>
</dbReference>
<reference evidence="6" key="4">
    <citation type="journal article" date="2014" name="Genome Announc.">
        <title>Draft genome sequences of six enterohepatic helicobacter species isolated from humans and one from rhesus macaques.</title>
        <authorList>
            <person name="Shen Z."/>
            <person name="Sheh A."/>
            <person name="Young S.K."/>
            <person name="Abouelliel A."/>
            <person name="Ward D.V."/>
            <person name="Earl A.M."/>
            <person name="Fox J.G."/>
        </authorList>
    </citation>
    <scope>NUCLEOTIDE SEQUENCE [LARGE SCALE GENOMIC DNA]</scope>
    <source>
        <strain evidence="6">CCUG 18818</strain>
    </source>
</reference>
<dbReference type="GO" id="GO:0016491">
    <property type="term" value="F:oxidoreductase activity"/>
    <property type="evidence" value="ECO:0007669"/>
    <property type="project" value="UniProtKB-KW"/>
</dbReference>
<dbReference type="RefSeq" id="WP_002956465.1">
    <property type="nucleotide sequence ID" value="NC_020555.1"/>
</dbReference>
<dbReference type="EMBL" id="AP012492">
    <property type="protein sequence ID" value="BAM32063.1"/>
    <property type="molecule type" value="Genomic_DNA"/>
</dbReference>
<evidence type="ECO:0000313" key="5">
    <source>
        <dbReference type="EMBL" id="EFR46604.1"/>
    </source>
</evidence>
<keyword evidence="6" id="KW-1185">Reference proteome</keyword>
<protein>
    <submittedName>
        <fullName evidence="4">Nitroreducatase family protein</fullName>
    </submittedName>
    <submittedName>
        <fullName evidence="5">Nitroreductase family protein</fullName>
    </submittedName>
</protein>
<dbReference type="Proteomes" id="UP000006036">
    <property type="component" value="Chromosome 1"/>
</dbReference>
<keyword evidence="2" id="KW-0560">Oxidoreductase</keyword>
<evidence type="ECO:0000256" key="2">
    <source>
        <dbReference type="ARBA" id="ARBA00023002"/>
    </source>
</evidence>
<name>A0AAI8MM00_9HELI</name>
<evidence type="ECO:0000256" key="1">
    <source>
        <dbReference type="ARBA" id="ARBA00007118"/>
    </source>
</evidence>
<reference evidence="4" key="3">
    <citation type="submission" date="2012-07" db="EMBL/GenBank/DDBJ databases">
        <authorList>
            <person name="Akiyama T."/>
            <person name="Takeshita N."/>
            <person name="Ohmagari N."/>
            <person name="Kirikae T."/>
        </authorList>
    </citation>
    <scope>NUCLEOTIDE SEQUENCE</scope>
    <source>
        <strain evidence="4">ATCC BAA-847</strain>
    </source>
</reference>
<accession>A0AAI8MM00</accession>
<feature type="domain" description="Nitroreductase" evidence="3">
    <location>
        <begin position="8"/>
        <end position="180"/>
    </location>
</feature>
<reference evidence="5" key="1">
    <citation type="submission" date="2008-08" db="EMBL/GenBank/DDBJ databases">
        <title>Annotation of Helicobacter cinaedi strain CCUG 18818.</title>
        <authorList>
            <consortium name="The Broad Institute Genome Sequencing Platform"/>
            <person name="Fox J.G."/>
            <person name="Shen Z."/>
            <person name="Charoenlap N."/>
            <person name="Schauer D.B."/>
            <person name="Ward D."/>
            <person name="Mehta T."/>
            <person name="Young S."/>
            <person name="Jaffe D."/>
            <person name="Gnerre S."/>
            <person name="Berlin A."/>
            <person name="Heiman D."/>
            <person name="Hepburn T."/>
            <person name="Shea T."/>
            <person name="Sykes S."/>
            <person name="Alvarado L."/>
            <person name="Kodira C."/>
            <person name="Borodovsky M."/>
            <person name="Lander E."/>
            <person name="Galagan J."/>
            <person name="Nusbaum C."/>
            <person name="Birren B."/>
        </authorList>
    </citation>
    <scope>NUCLEOTIDE SEQUENCE</scope>
    <source>
        <strain evidence="5">CCUG 18818</strain>
    </source>
</reference>
<dbReference type="PANTHER" id="PTHR43673">
    <property type="entry name" value="NAD(P)H NITROREDUCTASE YDGI-RELATED"/>
    <property type="match status" value="1"/>
</dbReference>
<sequence length="203" mass="23004">MTFEESLQARHACKKFNDKVITKSDLDAILEAGRLAPSGYGFEPWKFVVVGKEYSPELAKSCYHQENVATASHNIVILGRMDLKSKDEFARKQVRRFATDEAHFEQILGIYTGWADKLSDEQIFHFSQTQCYLPLMQMMNAAIFKGIDSCAIGGFERDKVEAFLGVKKPFGVAVILSLGYGPNLPKHSKKRQEKSEVVEFWSK</sequence>